<dbReference type="PRINTS" id="PR01438">
    <property type="entry name" value="UNVRSLSTRESS"/>
</dbReference>
<dbReference type="PANTHER" id="PTHR31964">
    <property type="entry name" value="ADENINE NUCLEOTIDE ALPHA HYDROLASES-LIKE SUPERFAMILY PROTEIN"/>
    <property type="match status" value="1"/>
</dbReference>
<sequence>MAENESKGRKILVAVDEGEESMYALSWCLGNISIQNSKDTIVLLDAKPPLAVYSGLDGTAGMGVHLFSSDIMLTMESYRNAVAQGVMQKAKNLCRQHGDIKVETMIENGDARDVICGAAEKLGVDMVVMGSHGYGLIKRESREEENGNGEAEIGKGRIFAGVSPFFSGIFGRPSFLMAVGINGSGQQKKPPNHPTIDQTEGTRAYSDGVTPEAPTSCG</sequence>
<evidence type="ECO:0000259" key="2">
    <source>
        <dbReference type="Pfam" id="PF00582"/>
    </source>
</evidence>
<dbReference type="OrthoDB" id="843225at2759"/>
<dbReference type="Proteomes" id="UP000288805">
    <property type="component" value="Unassembled WGS sequence"/>
</dbReference>
<reference evidence="3 4" key="1">
    <citation type="journal article" date="2018" name="PLoS Genet.">
        <title>Population sequencing reveals clonal diversity and ancestral inbreeding in the grapevine cultivar Chardonnay.</title>
        <authorList>
            <person name="Roach M.J."/>
            <person name="Johnson D.L."/>
            <person name="Bohlmann J."/>
            <person name="van Vuuren H.J."/>
            <person name="Jones S.J."/>
            <person name="Pretorius I.S."/>
            <person name="Schmidt S.A."/>
            <person name="Borneman A.R."/>
        </authorList>
    </citation>
    <scope>NUCLEOTIDE SEQUENCE [LARGE SCALE GENOMIC DNA]</scope>
    <source>
        <strain evidence="4">cv. Chardonnay</strain>
        <tissue evidence="3">Leaf</tissue>
    </source>
</reference>
<feature type="domain" description="UspA" evidence="2">
    <location>
        <begin position="9"/>
        <end position="139"/>
    </location>
</feature>
<name>A0A438DUS4_VITVI</name>
<dbReference type="Pfam" id="PF00582">
    <property type="entry name" value="Usp"/>
    <property type="match status" value="1"/>
</dbReference>
<dbReference type="Gene3D" id="3.40.50.620">
    <property type="entry name" value="HUPs"/>
    <property type="match status" value="1"/>
</dbReference>
<protein>
    <recommendedName>
        <fullName evidence="2">UspA domain-containing protein</fullName>
    </recommendedName>
</protein>
<evidence type="ECO:0000256" key="1">
    <source>
        <dbReference type="SAM" id="MobiDB-lite"/>
    </source>
</evidence>
<feature type="compositionally biased region" description="Polar residues" evidence="1">
    <location>
        <begin position="184"/>
        <end position="201"/>
    </location>
</feature>
<dbReference type="InterPro" id="IPR014729">
    <property type="entry name" value="Rossmann-like_a/b/a_fold"/>
</dbReference>
<dbReference type="InterPro" id="IPR006016">
    <property type="entry name" value="UspA"/>
</dbReference>
<comment type="caution">
    <text evidence="3">The sequence shown here is derived from an EMBL/GenBank/DDBJ whole genome shotgun (WGS) entry which is preliminary data.</text>
</comment>
<dbReference type="SUPFAM" id="SSF52402">
    <property type="entry name" value="Adenine nucleotide alpha hydrolases-like"/>
    <property type="match status" value="1"/>
</dbReference>
<dbReference type="AlphaFoldDB" id="A0A438DUS4"/>
<dbReference type="InterPro" id="IPR006015">
    <property type="entry name" value="Universal_stress_UspA"/>
</dbReference>
<gene>
    <name evidence="3" type="ORF">CK203_078209</name>
</gene>
<evidence type="ECO:0000313" key="3">
    <source>
        <dbReference type="EMBL" id="RVW39172.1"/>
    </source>
</evidence>
<proteinExistence type="predicted"/>
<dbReference type="CDD" id="cd23659">
    <property type="entry name" value="USP_At3g01520-like"/>
    <property type="match status" value="1"/>
</dbReference>
<dbReference type="EMBL" id="QGNW01001493">
    <property type="protein sequence ID" value="RVW39172.1"/>
    <property type="molecule type" value="Genomic_DNA"/>
</dbReference>
<feature type="region of interest" description="Disordered" evidence="1">
    <location>
        <begin position="181"/>
        <end position="218"/>
    </location>
</feature>
<dbReference type="PANTHER" id="PTHR31964:SF125">
    <property type="entry name" value="OS05G0357525 PROTEIN"/>
    <property type="match status" value="1"/>
</dbReference>
<accession>A0A438DUS4</accession>
<organism evidence="3 4">
    <name type="scientific">Vitis vinifera</name>
    <name type="common">Grape</name>
    <dbReference type="NCBI Taxonomy" id="29760"/>
    <lineage>
        <taxon>Eukaryota</taxon>
        <taxon>Viridiplantae</taxon>
        <taxon>Streptophyta</taxon>
        <taxon>Embryophyta</taxon>
        <taxon>Tracheophyta</taxon>
        <taxon>Spermatophyta</taxon>
        <taxon>Magnoliopsida</taxon>
        <taxon>eudicotyledons</taxon>
        <taxon>Gunneridae</taxon>
        <taxon>Pentapetalae</taxon>
        <taxon>rosids</taxon>
        <taxon>Vitales</taxon>
        <taxon>Vitaceae</taxon>
        <taxon>Viteae</taxon>
        <taxon>Vitis</taxon>
    </lineage>
</organism>
<evidence type="ECO:0000313" key="4">
    <source>
        <dbReference type="Proteomes" id="UP000288805"/>
    </source>
</evidence>